<protein>
    <recommendedName>
        <fullName evidence="5">Type II toxin-antitoxin system RelE/ParE family toxin</fullName>
    </recommendedName>
</protein>
<organism evidence="2 3">
    <name type="scientific">Parabacteroides acidifaciens</name>
    <dbReference type="NCBI Taxonomy" id="2290935"/>
    <lineage>
        <taxon>Bacteria</taxon>
        <taxon>Pseudomonadati</taxon>
        <taxon>Bacteroidota</taxon>
        <taxon>Bacteroidia</taxon>
        <taxon>Bacteroidales</taxon>
        <taxon>Tannerellaceae</taxon>
        <taxon>Parabacteroides</taxon>
    </lineage>
</organism>
<dbReference type="Proteomes" id="UP000629596">
    <property type="component" value="Unassembled WGS sequence"/>
</dbReference>
<evidence type="ECO:0008006" key="5">
    <source>
        <dbReference type="Google" id="ProtNLM"/>
    </source>
</evidence>
<comment type="caution">
    <text evidence="2">The sequence shown here is derived from an EMBL/GenBank/DDBJ whole genome shotgun (WGS) entry which is preliminary data.</text>
</comment>
<reference evidence="1 4" key="2">
    <citation type="submission" date="2020-08" db="EMBL/GenBank/DDBJ databases">
        <title>Genome public.</title>
        <authorList>
            <person name="Liu C."/>
            <person name="Sun Q."/>
        </authorList>
    </citation>
    <scope>NUCLEOTIDE SEQUENCE [LARGE SCALE GENOMIC DNA]</scope>
    <source>
        <strain evidence="1 4">426_9</strain>
    </source>
</reference>
<dbReference type="EMBL" id="QREV01000006">
    <property type="protein sequence ID" value="RDU50358.1"/>
    <property type="molecule type" value="Genomic_DNA"/>
</dbReference>
<dbReference type="Proteomes" id="UP000256321">
    <property type="component" value="Unassembled WGS sequence"/>
</dbReference>
<keyword evidence="4" id="KW-1185">Reference proteome</keyword>
<dbReference type="AlphaFoldDB" id="A0A3D8HHH1"/>
<name>A0A3D8HHH1_9BACT</name>
<evidence type="ECO:0000313" key="3">
    <source>
        <dbReference type="Proteomes" id="UP000256321"/>
    </source>
</evidence>
<accession>A0A3D8HHH1</accession>
<evidence type="ECO:0000313" key="1">
    <source>
        <dbReference type="EMBL" id="MBC8600876.1"/>
    </source>
</evidence>
<gene>
    <name evidence="2" type="ORF">DWU89_04030</name>
    <name evidence="1" type="ORF">H8784_03980</name>
</gene>
<sequence length="126" mass="15477">MQLVSDSNRVIIPVVIYDYLQDLTITLLEKDYYSFLEYAESLVDDIVDFIVTIPEIPHYKLSPITQKRFNRYGKDLYYVFFRRKTSKHTTWYIFFSRRDDRYIIRYITNNHKDGKYIRNDFDETEE</sequence>
<evidence type="ECO:0000313" key="2">
    <source>
        <dbReference type="EMBL" id="RDU50358.1"/>
    </source>
</evidence>
<evidence type="ECO:0000313" key="4">
    <source>
        <dbReference type="Proteomes" id="UP000629596"/>
    </source>
</evidence>
<dbReference type="RefSeq" id="WP_115498394.1">
    <property type="nucleotide sequence ID" value="NZ_JACRTI010000006.1"/>
</dbReference>
<proteinExistence type="predicted"/>
<dbReference type="EMBL" id="JACRTI010000006">
    <property type="protein sequence ID" value="MBC8600876.1"/>
    <property type="molecule type" value="Genomic_DNA"/>
</dbReference>
<reference evidence="2 3" key="1">
    <citation type="submission" date="2018-07" db="EMBL/GenBank/DDBJ databases">
        <title>Parabacteroides acidifaciens nov. sp., isolated from human feces.</title>
        <authorList>
            <person name="Wang Y.J."/>
        </authorList>
    </citation>
    <scope>NUCLEOTIDE SEQUENCE [LARGE SCALE GENOMIC DNA]</scope>
    <source>
        <strain evidence="2 3">426-9</strain>
    </source>
</reference>